<dbReference type="InterPro" id="IPR036890">
    <property type="entry name" value="HATPase_C_sf"/>
</dbReference>
<sequence length="397" mass="44142">MANKLLTKVIDDLCSLPEGELKKLVQNQMADADMLEALIASLPDGHIIFTNDGTIKYINNAAFHLLPSDRRKKLRPGLKLSEMLIDKDVKEFLQAVFSGEEKAEAQDFAFQKGNEVRTERISFTFLTLPSASYVDVKIADITEEIMKETRLRRTESLASMTTMAAGIAHEIKNPLAAMKIHLQLMRKVLRNKGCLDEEGAERYLTVLDEEIDHLNKIAVDFLFAVRPMNIELRLGSLEGVINDLVTFLSPEADEKGIKVVAEIEKFLPRVELDARYLRQSLLNIVENAFSAMPGGGKLSIFVYLDGNWETIRVEDTGTGIDEEQLGKIFEPYFTTKASGTGLGLTVVYKVIKEHRGDIFVSSEPGKGTVFTIKLPVPASERKAIGDKEATNGDTSDC</sequence>
<proteinExistence type="predicted"/>
<dbReference type="Gene3D" id="3.30.450.20">
    <property type="entry name" value="PAS domain"/>
    <property type="match status" value="1"/>
</dbReference>
<protein>
    <recommendedName>
        <fullName evidence="2">histidine kinase</fullName>
        <ecNumber evidence="2">2.7.13.3</ecNumber>
    </recommendedName>
</protein>
<evidence type="ECO:0000313" key="11">
    <source>
        <dbReference type="Proteomes" id="UP000823615"/>
    </source>
</evidence>
<dbReference type="CDD" id="cd00082">
    <property type="entry name" value="HisKA"/>
    <property type="match status" value="1"/>
</dbReference>
<dbReference type="EC" id="2.7.13.3" evidence="2"/>
<evidence type="ECO:0000256" key="6">
    <source>
        <dbReference type="ARBA" id="ARBA00022777"/>
    </source>
</evidence>
<dbReference type="InterPro" id="IPR004358">
    <property type="entry name" value="Sig_transdc_His_kin-like_C"/>
</dbReference>
<dbReference type="InterPro" id="IPR000014">
    <property type="entry name" value="PAS"/>
</dbReference>
<evidence type="ECO:0000256" key="1">
    <source>
        <dbReference type="ARBA" id="ARBA00000085"/>
    </source>
</evidence>
<accession>A0A9D9E0J5</accession>
<dbReference type="Pfam" id="PF02518">
    <property type="entry name" value="HATPase_c"/>
    <property type="match status" value="1"/>
</dbReference>
<evidence type="ECO:0000256" key="4">
    <source>
        <dbReference type="ARBA" id="ARBA00022679"/>
    </source>
</evidence>
<reference evidence="10" key="1">
    <citation type="submission" date="2020-10" db="EMBL/GenBank/DDBJ databases">
        <authorList>
            <person name="Gilroy R."/>
        </authorList>
    </citation>
    <scope>NUCLEOTIDE SEQUENCE</scope>
    <source>
        <strain evidence="10">7293</strain>
    </source>
</reference>
<dbReference type="PANTHER" id="PTHR43065:SF10">
    <property type="entry name" value="PEROXIDE STRESS-ACTIVATED HISTIDINE KINASE MAK3"/>
    <property type="match status" value="1"/>
</dbReference>
<dbReference type="SUPFAM" id="SSF55785">
    <property type="entry name" value="PYP-like sensor domain (PAS domain)"/>
    <property type="match status" value="1"/>
</dbReference>
<comment type="caution">
    <text evidence="10">The sequence shown here is derived from an EMBL/GenBank/DDBJ whole genome shotgun (WGS) entry which is preliminary data.</text>
</comment>
<dbReference type="SUPFAM" id="SSF55874">
    <property type="entry name" value="ATPase domain of HSP90 chaperone/DNA topoisomerase II/histidine kinase"/>
    <property type="match status" value="1"/>
</dbReference>
<dbReference type="InterPro" id="IPR036097">
    <property type="entry name" value="HisK_dim/P_sf"/>
</dbReference>
<dbReference type="EMBL" id="JADIMT010000095">
    <property type="protein sequence ID" value="MBO8436976.1"/>
    <property type="molecule type" value="Genomic_DNA"/>
</dbReference>
<dbReference type="CDD" id="cd00130">
    <property type="entry name" value="PAS"/>
    <property type="match status" value="1"/>
</dbReference>
<dbReference type="Gene3D" id="1.10.287.130">
    <property type="match status" value="1"/>
</dbReference>
<evidence type="ECO:0000256" key="2">
    <source>
        <dbReference type="ARBA" id="ARBA00012438"/>
    </source>
</evidence>
<keyword evidence="5" id="KW-0547">Nucleotide-binding</keyword>
<evidence type="ECO:0000313" key="10">
    <source>
        <dbReference type="EMBL" id="MBO8436976.1"/>
    </source>
</evidence>
<organism evidence="10 11">
    <name type="scientific">Candidatus Ornithospirochaeta stercoripullorum</name>
    <dbReference type="NCBI Taxonomy" id="2840899"/>
    <lineage>
        <taxon>Bacteria</taxon>
        <taxon>Pseudomonadati</taxon>
        <taxon>Spirochaetota</taxon>
        <taxon>Spirochaetia</taxon>
        <taxon>Spirochaetales</taxon>
        <taxon>Spirochaetaceae</taxon>
        <taxon>Spirochaetaceae incertae sedis</taxon>
        <taxon>Candidatus Ornithospirochaeta</taxon>
    </lineage>
</organism>
<dbReference type="Proteomes" id="UP000823615">
    <property type="component" value="Unassembled WGS sequence"/>
</dbReference>
<dbReference type="Pfam" id="PF00512">
    <property type="entry name" value="HisKA"/>
    <property type="match status" value="1"/>
</dbReference>
<evidence type="ECO:0000256" key="5">
    <source>
        <dbReference type="ARBA" id="ARBA00022741"/>
    </source>
</evidence>
<dbReference type="PANTHER" id="PTHR43065">
    <property type="entry name" value="SENSOR HISTIDINE KINASE"/>
    <property type="match status" value="1"/>
</dbReference>
<evidence type="ECO:0000256" key="7">
    <source>
        <dbReference type="ARBA" id="ARBA00022840"/>
    </source>
</evidence>
<reference evidence="10" key="2">
    <citation type="journal article" date="2021" name="PeerJ">
        <title>Extensive microbial diversity within the chicken gut microbiome revealed by metagenomics and culture.</title>
        <authorList>
            <person name="Gilroy R."/>
            <person name="Ravi A."/>
            <person name="Getino M."/>
            <person name="Pursley I."/>
            <person name="Horton D.L."/>
            <person name="Alikhan N.F."/>
            <person name="Baker D."/>
            <person name="Gharbi K."/>
            <person name="Hall N."/>
            <person name="Watson M."/>
            <person name="Adriaenssens E.M."/>
            <person name="Foster-Nyarko E."/>
            <person name="Jarju S."/>
            <person name="Secka A."/>
            <person name="Antonio M."/>
            <person name="Oren A."/>
            <person name="Chaudhuri R.R."/>
            <person name="La Ragione R."/>
            <person name="Hildebrand F."/>
            <person name="Pallen M.J."/>
        </authorList>
    </citation>
    <scope>NUCLEOTIDE SEQUENCE</scope>
    <source>
        <strain evidence="10">7293</strain>
    </source>
</reference>
<keyword evidence="6 10" id="KW-0418">Kinase</keyword>
<dbReference type="Gene3D" id="3.30.565.10">
    <property type="entry name" value="Histidine kinase-like ATPase, C-terminal domain"/>
    <property type="match status" value="1"/>
</dbReference>
<gene>
    <name evidence="10" type="ORF">IAA97_08365</name>
</gene>
<dbReference type="InterPro" id="IPR035965">
    <property type="entry name" value="PAS-like_dom_sf"/>
</dbReference>
<comment type="catalytic activity">
    <reaction evidence="1">
        <text>ATP + protein L-histidine = ADP + protein N-phospho-L-histidine.</text>
        <dbReference type="EC" id="2.7.13.3"/>
    </reaction>
</comment>
<keyword evidence="7" id="KW-0067">ATP-binding</keyword>
<evidence type="ECO:0000256" key="3">
    <source>
        <dbReference type="ARBA" id="ARBA00022553"/>
    </source>
</evidence>
<feature type="domain" description="Histidine kinase" evidence="9">
    <location>
        <begin position="166"/>
        <end position="378"/>
    </location>
</feature>
<dbReference type="InterPro" id="IPR003594">
    <property type="entry name" value="HATPase_dom"/>
</dbReference>
<dbReference type="SMART" id="SM00388">
    <property type="entry name" value="HisKA"/>
    <property type="match status" value="1"/>
</dbReference>
<dbReference type="InterPro" id="IPR003661">
    <property type="entry name" value="HisK_dim/P_dom"/>
</dbReference>
<dbReference type="SMART" id="SM00091">
    <property type="entry name" value="PAS"/>
    <property type="match status" value="1"/>
</dbReference>
<dbReference type="AlphaFoldDB" id="A0A9D9E0J5"/>
<dbReference type="SUPFAM" id="SSF47384">
    <property type="entry name" value="Homodimeric domain of signal transducing histidine kinase"/>
    <property type="match status" value="1"/>
</dbReference>
<name>A0A9D9E0J5_9SPIO</name>
<keyword evidence="3" id="KW-0597">Phosphoprotein</keyword>
<dbReference type="SMART" id="SM00387">
    <property type="entry name" value="HATPase_c"/>
    <property type="match status" value="1"/>
</dbReference>
<dbReference type="InterPro" id="IPR005467">
    <property type="entry name" value="His_kinase_dom"/>
</dbReference>
<dbReference type="PROSITE" id="PS50109">
    <property type="entry name" value="HIS_KIN"/>
    <property type="match status" value="1"/>
</dbReference>
<evidence type="ECO:0000256" key="8">
    <source>
        <dbReference type="ARBA" id="ARBA00023012"/>
    </source>
</evidence>
<dbReference type="GO" id="GO:0005524">
    <property type="term" value="F:ATP binding"/>
    <property type="evidence" value="ECO:0007669"/>
    <property type="project" value="UniProtKB-KW"/>
</dbReference>
<evidence type="ECO:0000259" key="9">
    <source>
        <dbReference type="PROSITE" id="PS50109"/>
    </source>
</evidence>
<dbReference type="GO" id="GO:0000155">
    <property type="term" value="F:phosphorelay sensor kinase activity"/>
    <property type="evidence" value="ECO:0007669"/>
    <property type="project" value="InterPro"/>
</dbReference>
<dbReference type="PRINTS" id="PR00344">
    <property type="entry name" value="BCTRLSENSOR"/>
</dbReference>
<keyword evidence="4" id="KW-0808">Transferase</keyword>
<keyword evidence="8" id="KW-0902">Two-component regulatory system</keyword>